<evidence type="ECO:0000256" key="3">
    <source>
        <dbReference type="ARBA" id="ARBA00022691"/>
    </source>
</evidence>
<proteinExistence type="inferred from homology"/>
<reference evidence="6" key="2">
    <citation type="journal article" date="2023" name="ISME Commun">
        <title>Characterization of a bloom-associated alphaproteobacterial lineage, 'Candidatus Phycosocius': insights into freshwater algal-bacterial interactions.</title>
        <authorList>
            <person name="Tanabe Y."/>
            <person name="Yamaguchi H."/>
            <person name="Yoshida M."/>
            <person name="Kai A."/>
            <person name="Okazaki Y."/>
        </authorList>
    </citation>
    <scope>NUCLEOTIDE SEQUENCE</scope>
    <source>
        <strain evidence="6">BOTRYCO-1</strain>
    </source>
</reference>
<dbReference type="Pfam" id="PF02547">
    <property type="entry name" value="Queuosine_synth"/>
    <property type="match status" value="1"/>
</dbReference>
<sequence>MQISEFDFDLPEALIALRPARPRDSARLLVRHSDQMLEDARVSQLPQFLRAGDVLVFNDTKTIPAALKAVRAQRSDVGGPVEVHINLHQRLSPSTWNAFSRPAKRLAVGDVLTFGSDLTATMTAKGQGGEISLVFSCVGEALDEAIAQLGVMPLPPYITRKRQVDAHDKQDYQTLYARQSGSVATPTAGLHFTPALLAALTQAGIEQHWLTLHVGAGTFMPVKVDNISHHVMHSETYEVREQTAEALMRAKAEGRRIIAVGTTSLRTLESITHADGEIKAGCGETSIFITPGYRFRTVDGLMTNFHLPRSTLLMLVGALIGMSGMRSLYTHAVDHAYRFYSYGDACLMWKASTR</sequence>
<evidence type="ECO:0000256" key="5">
    <source>
        <dbReference type="HAMAP-Rule" id="MF_00113"/>
    </source>
</evidence>
<comment type="subcellular location">
    <subcellularLocation>
        <location evidence="5">Cytoplasm</location>
    </subcellularLocation>
</comment>
<keyword evidence="2 5" id="KW-0808">Transferase</keyword>
<comment type="pathway">
    <text evidence="5">tRNA modification; tRNA-queuosine biosynthesis.</text>
</comment>
<dbReference type="Proteomes" id="UP001161064">
    <property type="component" value="Unassembled WGS sequence"/>
</dbReference>
<comment type="similarity">
    <text evidence="5">Belongs to the QueA family.</text>
</comment>
<comment type="catalytic activity">
    <reaction evidence="5">
        <text>7-aminomethyl-7-carbaguanosine(34) in tRNA + S-adenosyl-L-methionine = epoxyqueuosine(34) in tRNA + adenine + L-methionine + 2 H(+)</text>
        <dbReference type="Rhea" id="RHEA:32155"/>
        <dbReference type="Rhea" id="RHEA-COMP:10342"/>
        <dbReference type="Rhea" id="RHEA-COMP:18582"/>
        <dbReference type="ChEBI" id="CHEBI:15378"/>
        <dbReference type="ChEBI" id="CHEBI:16708"/>
        <dbReference type="ChEBI" id="CHEBI:57844"/>
        <dbReference type="ChEBI" id="CHEBI:59789"/>
        <dbReference type="ChEBI" id="CHEBI:82833"/>
        <dbReference type="ChEBI" id="CHEBI:194443"/>
        <dbReference type="EC" id="2.4.99.17"/>
    </reaction>
</comment>
<gene>
    <name evidence="5 6" type="primary">queA</name>
    <name evidence="6" type="ORF">PsB1_0181</name>
</gene>
<dbReference type="PANTHER" id="PTHR30307:SF0">
    <property type="entry name" value="S-ADENOSYLMETHIONINE:TRNA RIBOSYLTRANSFERASE-ISOMERASE"/>
    <property type="match status" value="1"/>
</dbReference>
<dbReference type="EC" id="2.4.99.17" evidence="5"/>
<keyword evidence="3 5" id="KW-0949">S-adenosyl-L-methionine</keyword>
<dbReference type="NCBIfam" id="NF001140">
    <property type="entry name" value="PRK00147.1"/>
    <property type="match status" value="1"/>
</dbReference>
<evidence type="ECO:0000256" key="4">
    <source>
        <dbReference type="ARBA" id="ARBA00022785"/>
    </source>
</evidence>
<organism evidence="6 7">
    <name type="scientific">Candidatus Phycosocius spiralis</name>
    <dbReference type="NCBI Taxonomy" id="2815099"/>
    <lineage>
        <taxon>Bacteria</taxon>
        <taxon>Pseudomonadati</taxon>
        <taxon>Pseudomonadota</taxon>
        <taxon>Alphaproteobacteria</taxon>
        <taxon>Caulobacterales</taxon>
        <taxon>Caulobacterales incertae sedis</taxon>
        <taxon>Candidatus Phycosocius</taxon>
    </lineage>
</organism>
<dbReference type="EMBL" id="BPFZ01000001">
    <property type="protein sequence ID" value="GIU66027.1"/>
    <property type="molecule type" value="Genomic_DNA"/>
</dbReference>
<dbReference type="InterPro" id="IPR036100">
    <property type="entry name" value="QueA_sf"/>
</dbReference>
<dbReference type="InterPro" id="IPR042119">
    <property type="entry name" value="QueA_dom2"/>
</dbReference>
<keyword evidence="7" id="KW-1185">Reference proteome</keyword>
<evidence type="ECO:0000313" key="6">
    <source>
        <dbReference type="EMBL" id="GIU66027.1"/>
    </source>
</evidence>
<reference evidence="6" key="1">
    <citation type="submission" date="2021-05" db="EMBL/GenBank/DDBJ databases">
        <authorList>
            <person name="Tanabe Y."/>
        </authorList>
    </citation>
    <scope>NUCLEOTIDE SEQUENCE</scope>
    <source>
        <strain evidence="6">BOTRYCO-1</strain>
    </source>
</reference>
<dbReference type="Gene3D" id="2.40.10.240">
    <property type="entry name" value="QueA-like"/>
    <property type="match status" value="1"/>
</dbReference>
<keyword evidence="1 5" id="KW-0963">Cytoplasm</keyword>
<evidence type="ECO:0000256" key="2">
    <source>
        <dbReference type="ARBA" id="ARBA00022679"/>
    </source>
</evidence>
<dbReference type="PANTHER" id="PTHR30307">
    <property type="entry name" value="S-ADENOSYLMETHIONINE:TRNA RIBOSYLTRANSFERASE-ISOMERASE"/>
    <property type="match status" value="1"/>
</dbReference>
<dbReference type="RefSeq" id="WP_284358496.1">
    <property type="nucleotide sequence ID" value="NZ_BPFZ01000001.1"/>
</dbReference>
<keyword evidence="4 5" id="KW-0671">Queuosine biosynthesis</keyword>
<comment type="function">
    <text evidence="5">Transfers and isomerizes the ribose moiety from AdoMet to the 7-aminomethyl group of 7-deazaguanine (preQ1-tRNA) to give epoxyqueuosine (oQ-tRNA).</text>
</comment>
<dbReference type="HAMAP" id="MF_00113">
    <property type="entry name" value="QueA"/>
    <property type="match status" value="1"/>
</dbReference>
<comment type="subunit">
    <text evidence="5">Monomer.</text>
</comment>
<dbReference type="NCBIfam" id="TIGR00113">
    <property type="entry name" value="queA"/>
    <property type="match status" value="1"/>
</dbReference>
<evidence type="ECO:0000256" key="1">
    <source>
        <dbReference type="ARBA" id="ARBA00022490"/>
    </source>
</evidence>
<comment type="caution">
    <text evidence="6">The sequence shown here is derived from an EMBL/GenBank/DDBJ whole genome shotgun (WGS) entry which is preliminary data.</text>
</comment>
<dbReference type="Gene3D" id="3.40.1780.10">
    <property type="entry name" value="QueA-like"/>
    <property type="match status" value="1"/>
</dbReference>
<dbReference type="InterPro" id="IPR003699">
    <property type="entry name" value="QueA"/>
</dbReference>
<dbReference type="SUPFAM" id="SSF111337">
    <property type="entry name" value="QueA-like"/>
    <property type="match status" value="1"/>
</dbReference>
<name>A0ABQ4PSR1_9PROT</name>
<protein>
    <recommendedName>
        <fullName evidence="5">S-adenosylmethionine:tRNA ribosyltransferase-isomerase</fullName>
        <ecNumber evidence="5">2.4.99.17</ecNumber>
    </recommendedName>
    <alternativeName>
        <fullName evidence="5">Queuosine biosynthesis protein QueA</fullName>
    </alternativeName>
</protein>
<dbReference type="InterPro" id="IPR042118">
    <property type="entry name" value="QueA_dom1"/>
</dbReference>
<evidence type="ECO:0000313" key="7">
    <source>
        <dbReference type="Proteomes" id="UP001161064"/>
    </source>
</evidence>
<accession>A0ABQ4PSR1</accession>